<evidence type="ECO:0008006" key="4">
    <source>
        <dbReference type="Google" id="ProtNLM"/>
    </source>
</evidence>
<feature type="chain" id="PRO_5011662169" description="Invasion protein IalB, involved in pathogenesis" evidence="1">
    <location>
        <begin position="35"/>
        <end position="184"/>
    </location>
</feature>
<dbReference type="InterPro" id="IPR010642">
    <property type="entry name" value="Invasion_prot_B"/>
</dbReference>
<evidence type="ECO:0000313" key="2">
    <source>
        <dbReference type="EMBL" id="SEA80280.1"/>
    </source>
</evidence>
<dbReference type="STRING" id="89524.SAMN05444370_11261"/>
<dbReference type="Proteomes" id="UP000198703">
    <property type="component" value="Unassembled WGS sequence"/>
</dbReference>
<name>A0A1H4E6W2_9RHOB</name>
<dbReference type="AlphaFoldDB" id="A0A1H4E6W2"/>
<dbReference type="InterPro" id="IPR038696">
    <property type="entry name" value="IalB_sf"/>
</dbReference>
<dbReference type="EMBL" id="FNQM01000012">
    <property type="protein sequence ID" value="SEA80280.1"/>
    <property type="molecule type" value="Genomic_DNA"/>
</dbReference>
<organism evidence="2 3">
    <name type="scientific">Rubrimonas cliftonensis</name>
    <dbReference type="NCBI Taxonomy" id="89524"/>
    <lineage>
        <taxon>Bacteria</taxon>
        <taxon>Pseudomonadati</taxon>
        <taxon>Pseudomonadota</taxon>
        <taxon>Alphaproteobacteria</taxon>
        <taxon>Rhodobacterales</taxon>
        <taxon>Paracoccaceae</taxon>
        <taxon>Rubrimonas</taxon>
    </lineage>
</organism>
<gene>
    <name evidence="2" type="ORF">SAMN05444370_11261</name>
</gene>
<dbReference type="Gene3D" id="2.60.40.1880">
    <property type="entry name" value="Invasion associated locus B (IalB) protein"/>
    <property type="match status" value="1"/>
</dbReference>
<dbReference type="RefSeq" id="WP_245731090.1">
    <property type="nucleotide sequence ID" value="NZ_FNQM01000012.1"/>
</dbReference>
<reference evidence="2 3" key="1">
    <citation type="submission" date="2016-10" db="EMBL/GenBank/DDBJ databases">
        <authorList>
            <person name="de Groot N.N."/>
        </authorList>
    </citation>
    <scope>NUCLEOTIDE SEQUENCE [LARGE SCALE GENOMIC DNA]</scope>
    <source>
        <strain evidence="2 3">DSM 15345</strain>
    </source>
</reference>
<dbReference type="Pfam" id="PF06776">
    <property type="entry name" value="IalB"/>
    <property type="match status" value="1"/>
</dbReference>
<feature type="signal peptide" evidence="1">
    <location>
        <begin position="1"/>
        <end position="34"/>
    </location>
</feature>
<evidence type="ECO:0000256" key="1">
    <source>
        <dbReference type="SAM" id="SignalP"/>
    </source>
</evidence>
<keyword evidence="1" id="KW-0732">Signal</keyword>
<evidence type="ECO:0000313" key="3">
    <source>
        <dbReference type="Proteomes" id="UP000198703"/>
    </source>
</evidence>
<keyword evidence="3" id="KW-1185">Reference proteome</keyword>
<accession>A0A1H4E6W2</accession>
<sequence length="184" mass="19478">MAMAKSATRAAGLALAAMTMAAALWSAAPAAAQAVDRAGAQQNWSVFESGSGASRLCWIVSAPKSWVAQRDGRRVSANRGDIYLMVSVRPSDGVRNEVNTVVGYPFREGSTVRVQIGTDTFAMFTDGENAWFENAAADDRAVEAMKRGVDAKLTGVSSRGTTTIDTYSLIGFTAALEEAQRLCS</sequence>
<protein>
    <recommendedName>
        <fullName evidence="4">Invasion protein IalB, involved in pathogenesis</fullName>
    </recommendedName>
</protein>
<proteinExistence type="predicted"/>